<dbReference type="Pfam" id="PF07727">
    <property type="entry name" value="RVT_2"/>
    <property type="match status" value="1"/>
</dbReference>
<dbReference type="EMBL" id="JAVYJV010000003">
    <property type="protein sequence ID" value="KAK4375808.1"/>
    <property type="molecule type" value="Genomic_DNA"/>
</dbReference>
<evidence type="ECO:0000313" key="3">
    <source>
        <dbReference type="Proteomes" id="UP001291623"/>
    </source>
</evidence>
<feature type="domain" description="Reverse transcriptase Ty1/copia-type" evidence="1">
    <location>
        <begin position="49"/>
        <end position="166"/>
    </location>
</feature>
<keyword evidence="3" id="KW-1185">Reference proteome</keyword>
<dbReference type="Proteomes" id="UP001291623">
    <property type="component" value="Unassembled WGS sequence"/>
</dbReference>
<dbReference type="SUPFAM" id="SSF56672">
    <property type="entry name" value="DNA/RNA polymerases"/>
    <property type="match status" value="1"/>
</dbReference>
<name>A0AAE1SQX7_9SOLA</name>
<organism evidence="2 3">
    <name type="scientific">Anisodus tanguticus</name>
    <dbReference type="NCBI Taxonomy" id="243964"/>
    <lineage>
        <taxon>Eukaryota</taxon>
        <taxon>Viridiplantae</taxon>
        <taxon>Streptophyta</taxon>
        <taxon>Embryophyta</taxon>
        <taxon>Tracheophyta</taxon>
        <taxon>Spermatophyta</taxon>
        <taxon>Magnoliopsida</taxon>
        <taxon>eudicotyledons</taxon>
        <taxon>Gunneridae</taxon>
        <taxon>Pentapetalae</taxon>
        <taxon>asterids</taxon>
        <taxon>lamiids</taxon>
        <taxon>Solanales</taxon>
        <taxon>Solanaceae</taxon>
        <taxon>Solanoideae</taxon>
        <taxon>Hyoscyameae</taxon>
        <taxon>Anisodus</taxon>
    </lineage>
</organism>
<comment type="caution">
    <text evidence="2">The sequence shown here is derived from an EMBL/GenBank/DDBJ whole genome shotgun (WGS) entry which is preliminary data.</text>
</comment>
<dbReference type="InterPro" id="IPR013103">
    <property type="entry name" value="RVT_2"/>
</dbReference>
<gene>
    <name evidence="2" type="ORF">RND71_006485</name>
</gene>
<protein>
    <recommendedName>
        <fullName evidence="1">Reverse transcriptase Ty1/copia-type domain-containing protein</fullName>
    </recommendedName>
</protein>
<proteinExistence type="predicted"/>
<evidence type="ECO:0000313" key="2">
    <source>
        <dbReference type="EMBL" id="KAK4375808.1"/>
    </source>
</evidence>
<dbReference type="AlphaFoldDB" id="A0AAE1SQX7"/>
<evidence type="ECO:0000259" key="1">
    <source>
        <dbReference type="Pfam" id="PF07727"/>
    </source>
</evidence>
<accession>A0AAE1SQX7</accession>
<reference evidence="2" key="1">
    <citation type="submission" date="2023-12" db="EMBL/GenBank/DDBJ databases">
        <title>Genome assembly of Anisodus tanguticus.</title>
        <authorList>
            <person name="Wang Y.-J."/>
        </authorList>
    </citation>
    <scope>NUCLEOTIDE SEQUENCE</scope>
    <source>
        <strain evidence="2">KB-2021</strain>
        <tissue evidence="2">Leaf</tissue>
    </source>
</reference>
<sequence>MQEELHQRNKARLVLQGYNQEESIDYNKTFAHGAIMEAIRILIAFASHGFESHKHPKHVFKLDKTLYGLKQASREWYERLSKFLLENSFTRGKIDNTLFLKKRGRNLLIVQVYVDDIIFGATNDSLGEEFAKLMGSEFEMSMMSGLNFFLGLQVKQTPKGTMIRQQK</sequence>
<dbReference type="InterPro" id="IPR043502">
    <property type="entry name" value="DNA/RNA_pol_sf"/>
</dbReference>